<dbReference type="InterPro" id="IPR046883">
    <property type="entry name" value="T6SS_FHA_C"/>
</dbReference>
<dbReference type="Gene3D" id="2.60.200.20">
    <property type="match status" value="1"/>
</dbReference>
<accession>A0A158GEF2</accession>
<dbReference type="Pfam" id="PF00498">
    <property type="entry name" value="FHA"/>
    <property type="match status" value="1"/>
</dbReference>
<dbReference type="EMBL" id="FCNY02000004">
    <property type="protein sequence ID" value="SAL29760.1"/>
    <property type="molecule type" value="Genomic_DNA"/>
</dbReference>
<name>A0A158GEF2_CABCO</name>
<dbReference type="AlphaFoldDB" id="A0A158GEF2"/>
<sequence length="453" mass="48233">MLKLTVIRHNGQPPRRPLAASFDAGGGTIGRAVTNRLVLDDAERTVSRMHAQIVWREGTYRLIDRGSNPALVNGAPLDPGEEVRIAHGDEVQIGGYQLRAEVAAGDDTQNARAMPDATTYAASDDPFAGLFDACAAPSVAQAASLAPPDADVVCGGFELGLDDPSSKRTIDELFDLAPGAHHSTDAPMDALVEPLTQPNTAHADDPFASLTGAQPAAPLATLSDAGPELRSAFTPPRPRAAPTPALTPAEVQTDDSALIDAFLEGLRAPGVRLDALTPALMRLIGELLHEATQGTLDLLAARAAFKREMRTDATIIAAADNNPLKFSPNVEAALAHLFGPPVRGFMPPAAALADAHADLRAHQVGMVAGMRAALDGVFERFEPKRIEARLSGHSMLDGLLPGINRRARCWDRFMETYGQLSNEATEDFHVLFGRAFVAAYEAQINELKRRGRP</sequence>
<dbReference type="NCBIfam" id="TIGR03354">
    <property type="entry name" value="VI_FHA"/>
    <property type="match status" value="1"/>
</dbReference>
<feature type="region of interest" description="Disordered" evidence="1">
    <location>
        <begin position="226"/>
        <end position="247"/>
    </location>
</feature>
<evidence type="ECO:0000313" key="4">
    <source>
        <dbReference type="Proteomes" id="UP000054740"/>
    </source>
</evidence>
<proteinExistence type="predicted"/>
<dbReference type="InterPro" id="IPR017735">
    <property type="entry name" value="T6SS_FHA"/>
</dbReference>
<feature type="domain" description="FHA" evidence="2">
    <location>
        <begin position="27"/>
        <end position="77"/>
    </location>
</feature>
<gene>
    <name evidence="3" type="ORF">AWB70_01789</name>
</gene>
<reference evidence="4" key="1">
    <citation type="submission" date="2016-01" db="EMBL/GenBank/DDBJ databases">
        <authorList>
            <person name="Peeters C."/>
        </authorList>
    </citation>
    <scope>NUCLEOTIDE SEQUENCE [LARGE SCALE GENOMIC DNA]</scope>
</reference>
<dbReference type="SMART" id="SM00240">
    <property type="entry name" value="FHA"/>
    <property type="match status" value="1"/>
</dbReference>
<dbReference type="InterPro" id="IPR008984">
    <property type="entry name" value="SMAD_FHA_dom_sf"/>
</dbReference>
<organism evidence="3 4">
    <name type="scientific">Caballeronia cordobensis</name>
    <name type="common">Burkholderia cordobensis</name>
    <dbReference type="NCBI Taxonomy" id="1353886"/>
    <lineage>
        <taxon>Bacteria</taxon>
        <taxon>Pseudomonadati</taxon>
        <taxon>Pseudomonadota</taxon>
        <taxon>Betaproteobacteria</taxon>
        <taxon>Burkholderiales</taxon>
        <taxon>Burkholderiaceae</taxon>
        <taxon>Caballeronia</taxon>
    </lineage>
</organism>
<evidence type="ECO:0000259" key="2">
    <source>
        <dbReference type="PROSITE" id="PS50006"/>
    </source>
</evidence>
<dbReference type="Proteomes" id="UP000054740">
    <property type="component" value="Unassembled WGS sequence"/>
</dbReference>
<dbReference type="SUPFAM" id="SSF49879">
    <property type="entry name" value="SMAD/FHA domain"/>
    <property type="match status" value="1"/>
</dbReference>
<dbReference type="InterPro" id="IPR000253">
    <property type="entry name" value="FHA_dom"/>
</dbReference>
<dbReference type="CDD" id="cd00060">
    <property type="entry name" value="FHA"/>
    <property type="match status" value="1"/>
</dbReference>
<dbReference type="PROSITE" id="PS50006">
    <property type="entry name" value="FHA_DOMAIN"/>
    <property type="match status" value="1"/>
</dbReference>
<dbReference type="Pfam" id="PF20232">
    <property type="entry name" value="T6SS_FHA_C"/>
    <property type="match status" value="1"/>
</dbReference>
<dbReference type="RefSeq" id="WP_053572021.1">
    <property type="nucleotide sequence ID" value="NZ_FCNY02000004.1"/>
</dbReference>
<evidence type="ECO:0000256" key="1">
    <source>
        <dbReference type="SAM" id="MobiDB-lite"/>
    </source>
</evidence>
<keyword evidence="4" id="KW-1185">Reference proteome</keyword>
<protein>
    <submittedName>
        <fullName evidence="3">FHA domain-containing protein</fullName>
    </submittedName>
</protein>
<evidence type="ECO:0000313" key="3">
    <source>
        <dbReference type="EMBL" id="SAL29760.1"/>
    </source>
</evidence>